<evidence type="ECO:0000313" key="1">
    <source>
        <dbReference type="EMBL" id="MBC8610373.1"/>
    </source>
</evidence>
<gene>
    <name evidence="1" type="ORF">H8702_04450</name>
</gene>
<protein>
    <submittedName>
        <fullName evidence="1">Uncharacterized protein</fullName>
    </submittedName>
</protein>
<comment type="caution">
    <text evidence="1">The sequence shown here is derived from an EMBL/GenBank/DDBJ whole genome shotgun (WGS) entry which is preliminary data.</text>
</comment>
<keyword evidence="2" id="KW-1185">Reference proteome</keyword>
<reference evidence="1" key="1">
    <citation type="submission" date="2020-08" db="EMBL/GenBank/DDBJ databases">
        <title>Genome public.</title>
        <authorList>
            <person name="Liu C."/>
            <person name="Sun Q."/>
        </authorList>
    </citation>
    <scope>NUCLEOTIDE SEQUENCE</scope>
    <source>
        <strain evidence="1">NSJ-15</strain>
    </source>
</reference>
<dbReference type="EMBL" id="JACRTL010000002">
    <property type="protein sequence ID" value="MBC8610373.1"/>
    <property type="molecule type" value="Genomic_DNA"/>
</dbReference>
<sequence length="93" mass="10933">MMNASLFCQLNTQLDQLHGKLLCYQGPRQAYYGKTGRLLKQFDENCCDPTQEVRYTFEGTDFFWMMTGTELWEEWRYFLPVEPVSPSSCPVSE</sequence>
<proteinExistence type="predicted"/>
<dbReference type="RefSeq" id="WP_187536300.1">
    <property type="nucleotide sequence ID" value="NZ_JACRTL010000002.1"/>
</dbReference>
<name>A0A8J6PBI6_9FIRM</name>
<organism evidence="1 2">
    <name type="scientific">Massiliimalia timonensis</name>
    <dbReference type="NCBI Taxonomy" id="1987501"/>
    <lineage>
        <taxon>Bacteria</taxon>
        <taxon>Bacillati</taxon>
        <taxon>Bacillota</taxon>
        <taxon>Clostridia</taxon>
        <taxon>Eubacteriales</taxon>
        <taxon>Oscillospiraceae</taxon>
        <taxon>Massiliimalia</taxon>
    </lineage>
</organism>
<dbReference type="AlphaFoldDB" id="A0A8J6PBI6"/>
<dbReference type="Proteomes" id="UP000632659">
    <property type="component" value="Unassembled WGS sequence"/>
</dbReference>
<accession>A0A8J6PBI6</accession>
<evidence type="ECO:0000313" key="2">
    <source>
        <dbReference type="Proteomes" id="UP000632659"/>
    </source>
</evidence>